<protein>
    <submittedName>
        <fullName evidence="5">Class I SAM-dependent methyltransferase</fullName>
        <ecNumber evidence="5">2.1.1.-</ecNumber>
    </submittedName>
</protein>
<comment type="caution">
    <text evidence="5">The sequence shown here is derived from an EMBL/GenBank/DDBJ whole genome shotgun (WGS) entry which is preliminary data.</text>
</comment>
<dbReference type="EMBL" id="JBBKTW010000009">
    <property type="protein sequence ID" value="MEN2990970.1"/>
    <property type="molecule type" value="Genomic_DNA"/>
</dbReference>
<comment type="similarity">
    <text evidence="1">Belongs to the methyltransferase superfamily.</text>
</comment>
<evidence type="ECO:0000256" key="2">
    <source>
        <dbReference type="ARBA" id="ARBA00022603"/>
    </source>
</evidence>
<dbReference type="Gene3D" id="3.40.50.150">
    <property type="entry name" value="Vaccinia Virus protein VP39"/>
    <property type="match status" value="1"/>
</dbReference>
<evidence type="ECO:0000256" key="3">
    <source>
        <dbReference type="ARBA" id="ARBA00022679"/>
    </source>
</evidence>
<dbReference type="EC" id="2.1.1.-" evidence="5"/>
<name>A0ABU9YQ98_9PROT</name>
<reference evidence="5 6" key="1">
    <citation type="submission" date="2024-03" db="EMBL/GenBank/DDBJ databases">
        <title>High-quality draft genome sequencing of Tistrella sp. BH-R2-4.</title>
        <authorList>
            <person name="Dong C."/>
        </authorList>
    </citation>
    <scope>NUCLEOTIDE SEQUENCE [LARGE SCALE GENOMIC DNA]</scope>
    <source>
        <strain evidence="5 6">BH-R2-4</strain>
    </source>
</reference>
<dbReference type="InterPro" id="IPR051052">
    <property type="entry name" value="Diverse_substrate_MTase"/>
</dbReference>
<evidence type="ECO:0000313" key="5">
    <source>
        <dbReference type="EMBL" id="MEN2990970.1"/>
    </source>
</evidence>
<organism evidence="5 6">
    <name type="scientific">Tistrella arctica</name>
    <dbReference type="NCBI Taxonomy" id="3133430"/>
    <lineage>
        <taxon>Bacteria</taxon>
        <taxon>Pseudomonadati</taxon>
        <taxon>Pseudomonadota</taxon>
        <taxon>Alphaproteobacteria</taxon>
        <taxon>Geminicoccales</taxon>
        <taxon>Geminicoccaceae</taxon>
        <taxon>Tistrella</taxon>
    </lineage>
</organism>
<proteinExistence type="inferred from homology"/>
<dbReference type="PANTHER" id="PTHR44942:SF4">
    <property type="entry name" value="METHYLTRANSFERASE TYPE 11 DOMAIN-CONTAINING PROTEIN"/>
    <property type="match status" value="1"/>
</dbReference>
<sequence length="251" mass="28458">MMAEPKSARNWFDRDGRSYASFRPEYPASLSRFLAEAAPDTSRAVDVGCGTGQLTHQLADFFQSVMGVDPSTEQIGNALPHDRVEYVCAPAENLPLPDCSVTLITAAQSAHWFDLADFYDEVRRVAVNGAVIALVSYGVPRLAPSDLDARFRRFYWEEIACYWPPERKLVESGYADLEFPFEERPTPGMEIDRAWDLSDFLGYLSTWSAVHRVNEAGRDDILEAFVHDLHLIWGDRRRPVIWPINMRVGIT</sequence>
<dbReference type="Pfam" id="PF08241">
    <property type="entry name" value="Methyltransf_11"/>
    <property type="match status" value="1"/>
</dbReference>
<dbReference type="GO" id="GO:0032259">
    <property type="term" value="P:methylation"/>
    <property type="evidence" value="ECO:0007669"/>
    <property type="project" value="UniProtKB-KW"/>
</dbReference>
<accession>A0ABU9YQ98</accession>
<dbReference type="InterPro" id="IPR013216">
    <property type="entry name" value="Methyltransf_11"/>
</dbReference>
<dbReference type="CDD" id="cd02440">
    <property type="entry name" value="AdoMet_MTases"/>
    <property type="match status" value="1"/>
</dbReference>
<evidence type="ECO:0000259" key="4">
    <source>
        <dbReference type="Pfam" id="PF08241"/>
    </source>
</evidence>
<evidence type="ECO:0000313" key="6">
    <source>
        <dbReference type="Proteomes" id="UP001413721"/>
    </source>
</evidence>
<dbReference type="SUPFAM" id="SSF53335">
    <property type="entry name" value="S-adenosyl-L-methionine-dependent methyltransferases"/>
    <property type="match status" value="1"/>
</dbReference>
<dbReference type="Proteomes" id="UP001413721">
    <property type="component" value="Unassembled WGS sequence"/>
</dbReference>
<gene>
    <name evidence="5" type="ORF">WG926_21845</name>
</gene>
<feature type="domain" description="Methyltransferase type 11" evidence="4">
    <location>
        <begin position="45"/>
        <end position="133"/>
    </location>
</feature>
<dbReference type="InterPro" id="IPR029063">
    <property type="entry name" value="SAM-dependent_MTases_sf"/>
</dbReference>
<dbReference type="GO" id="GO:0008168">
    <property type="term" value="F:methyltransferase activity"/>
    <property type="evidence" value="ECO:0007669"/>
    <property type="project" value="UniProtKB-KW"/>
</dbReference>
<keyword evidence="2 5" id="KW-0489">Methyltransferase</keyword>
<dbReference type="PANTHER" id="PTHR44942">
    <property type="entry name" value="METHYLTRANSF_11 DOMAIN-CONTAINING PROTEIN"/>
    <property type="match status" value="1"/>
</dbReference>
<keyword evidence="3 5" id="KW-0808">Transferase</keyword>
<keyword evidence="6" id="KW-1185">Reference proteome</keyword>
<evidence type="ECO:0000256" key="1">
    <source>
        <dbReference type="ARBA" id="ARBA00008361"/>
    </source>
</evidence>